<dbReference type="EMBL" id="CDMZ01003826">
    <property type="protein sequence ID" value="CEM47720.1"/>
    <property type="molecule type" value="Genomic_DNA"/>
</dbReference>
<keyword evidence="2" id="KW-0472">Membrane</keyword>
<keyword evidence="2" id="KW-0812">Transmembrane</keyword>
<sequence length="539" mass="59600">MRSLVWVLNVVCIVCVILAFRTREKYRNALRKGRVSERAALKTVMSPGSMAALLGSAVEICIHLISPIPGFDETYIWHDEYSGQTMDGSLSMVITWFMCVRCYQVFRLYGVLGKVDDVRWAEILHYNGSSGILWAGVKKVLYDTHSWVLLAILYFCVVIAGGLTMTVAERHQAGCTAEICSKWHGLWLGYVTTSTIGYGDLFPTTVMGRVNAVAMAFTGIITVSLAKVILEKFINDLPIVERQVLVKDQLRTLASRTRDAGGLPHPPPQTAHHSGHRFSLVSIQDRDNVKIRALDNAVISAYAEVSDGHRRMLKFATQASLHLENVFWLSENTRRNSSRLSEFHRRKHLQEAPPSHAASSRKIRSLVAARRHSALVTRLQETLQILDDEVQRADTGETLGAFMRSRSEISRSQTSEDRKPLSTPKHERKKPKGSLKVGKRVEKDRGKESSPVELQRSVLGAALAETPDGVDSLSGDGSQDGDGFEEATLGWNRDGRPSGGGPDSPNSRGRRGGPRATQDPPLHLLGSSAQPERTVAFES</sequence>
<proteinExistence type="predicted"/>
<organism evidence="4">
    <name type="scientific">Chromera velia CCMP2878</name>
    <dbReference type="NCBI Taxonomy" id="1169474"/>
    <lineage>
        <taxon>Eukaryota</taxon>
        <taxon>Sar</taxon>
        <taxon>Alveolata</taxon>
        <taxon>Colpodellida</taxon>
        <taxon>Chromeraceae</taxon>
        <taxon>Chromera</taxon>
    </lineage>
</organism>
<feature type="transmembrane region" description="Helical" evidence="2">
    <location>
        <begin position="6"/>
        <end position="23"/>
    </location>
</feature>
<evidence type="ECO:0000259" key="3">
    <source>
        <dbReference type="Pfam" id="PF07885"/>
    </source>
</evidence>
<feature type="domain" description="Potassium channel" evidence="3">
    <location>
        <begin position="155"/>
        <end position="230"/>
    </location>
</feature>
<reference evidence="4" key="1">
    <citation type="submission" date="2014-11" db="EMBL/GenBank/DDBJ databases">
        <authorList>
            <person name="Otto D Thomas"/>
            <person name="Naeem Raeece"/>
        </authorList>
    </citation>
    <scope>NUCLEOTIDE SEQUENCE</scope>
</reference>
<evidence type="ECO:0000313" key="4">
    <source>
        <dbReference type="EMBL" id="CEM47720.1"/>
    </source>
</evidence>
<dbReference type="GO" id="GO:0016286">
    <property type="term" value="F:small conductance calcium-activated potassium channel activity"/>
    <property type="evidence" value="ECO:0007669"/>
    <property type="project" value="InterPro"/>
</dbReference>
<dbReference type="InterPro" id="IPR013099">
    <property type="entry name" value="K_chnl_dom"/>
</dbReference>
<dbReference type="VEuPathDB" id="CryptoDB:Cvel_8489"/>
<dbReference type="Pfam" id="PF07885">
    <property type="entry name" value="Ion_trans_2"/>
    <property type="match status" value="1"/>
</dbReference>
<evidence type="ECO:0000256" key="1">
    <source>
        <dbReference type="SAM" id="MobiDB-lite"/>
    </source>
</evidence>
<feature type="compositionally biased region" description="Basic and acidic residues" evidence="1">
    <location>
        <begin position="405"/>
        <end position="420"/>
    </location>
</feature>
<dbReference type="Gene3D" id="1.10.287.70">
    <property type="match status" value="1"/>
</dbReference>
<gene>
    <name evidence="4" type="ORF">Cvel_8489</name>
</gene>
<feature type="compositionally biased region" description="Basic and acidic residues" evidence="1">
    <location>
        <begin position="439"/>
        <end position="450"/>
    </location>
</feature>
<dbReference type="AlphaFoldDB" id="A0A0G4HTJ3"/>
<dbReference type="GO" id="GO:0016020">
    <property type="term" value="C:membrane"/>
    <property type="evidence" value="ECO:0007669"/>
    <property type="project" value="InterPro"/>
</dbReference>
<dbReference type="InterPro" id="IPR015449">
    <property type="entry name" value="K_chnl_Ca-activ_SK"/>
</dbReference>
<name>A0A0G4HTJ3_9ALVE</name>
<protein>
    <recommendedName>
        <fullName evidence="3">Potassium channel domain-containing protein</fullName>
    </recommendedName>
</protein>
<feature type="region of interest" description="Disordered" evidence="1">
    <location>
        <begin position="397"/>
        <end position="539"/>
    </location>
</feature>
<dbReference type="PANTHER" id="PTHR10153">
    <property type="entry name" value="SMALL CONDUCTANCE CALCIUM-ACTIVATED POTASSIUM CHANNEL"/>
    <property type="match status" value="1"/>
</dbReference>
<keyword evidence="2" id="KW-1133">Transmembrane helix</keyword>
<evidence type="ECO:0000256" key="2">
    <source>
        <dbReference type="SAM" id="Phobius"/>
    </source>
</evidence>
<dbReference type="SUPFAM" id="SSF81324">
    <property type="entry name" value="Voltage-gated potassium channels"/>
    <property type="match status" value="1"/>
</dbReference>
<feature type="transmembrane region" description="Helical" evidence="2">
    <location>
        <begin position="147"/>
        <end position="168"/>
    </location>
</feature>
<accession>A0A0G4HTJ3</accession>